<dbReference type="STRING" id="1120964.GCA_001313265_05289"/>
<evidence type="ECO:0000256" key="3">
    <source>
        <dbReference type="ARBA" id="ARBA00022801"/>
    </source>
</evidence>
<dbReference type="EMBL" id="FNVR01000025">
    <property type="protein sequence ID" value="SEG32156.1"/>
    <property type="molecule type" value="Genomic_DNA"/>
</dbReference>
<feature type="domain" description="NlpC/P60" evidence="5">
    <location>
        <begin position="53"/>
        <end position="182"/>
    </location>
</feature>
<sequence length="183" mass="20549">MHFKKRSFHKALTILGLLIIGAIILAVNSFREIEIQPLAEFNDNSENSFKAKSSLRDSLDLFGKDLLGIPYSYAGTSREGFDCSGFIYYVFKNFDIDVPRSSSQYADFGKEVAIDQIQKGDILIFLSPTRDEIGHLGIVTNPNGMETEFIHASSGKEMKVIISSLKQPNYNRRFVKAISVIED</sequence>
<keyword evidence="2" id="KW-0645">Protease</keyword>
<dbReference type="GO" id="GO:0006508">
    <property type="term" value="P:proteolysis"/>
    <property type="evidence" value="ECO:0007669"/>
    <property type="project" value="UniProtKB-KW"/>
</dbReference>
<dbReference type="InterPro" id="IPR051202">
    <property type="entry name" value="Peptidase_C40"/>
</dbReference>
<comment type="similarity">
    <text evidence="1">Belongs to the peptidase C40 family.</text>
</comment>
<dbReference type="InterPro" id="IPR038765">
    <property type="entry name" value="Papain-like_cys_pep_sf"/>
</dbReference>
<name>A0A1H5Z9X7_9BACT</name>
<evidence type="ECO:0000256" key="4">
    <source>
        <dbReference type="ARBA" id="ARBA00022807"/>
    </source>
</evidence>
<dbReference type="PANTHER" id="PTHR47053:SF1">
    <property type="entry name" value="MUREIN DD-ENDOPEPTIDASE MEPH-RELATED"/>
    <property type="match status" value="1"/>
</dbReference>
<gene>
    <name evidence="6" type="ORF">SAMN03080598_03360</name>
</gene>
<dbReference type="AlphaFoldDB" id="A0A1H5Z9X7"/>
<dbReference type="Proteomes" id="UP000236736">
    <property type="component" value="Unassembled WGS sequence"/>
</dbReference>
<dbReference type="Gene3D" id="3.90.1720.10">
    <property type="entry name" value="endopeptidase domain like (from Nostoc punctiforme)"/>
    <property type="match status" value="1"/>
</dbReference>
<dbReference type="GO" id="GO:0008234">
    <property type="term" value="F:cysteine-type peptidase activity"/>
    <property type="evidence" value="ECO:0007669"/>
    <property type="project" value="UniProtKB-KW"/>
</dbReference>
<dbReference type="PROSITE" id="PS51935">
    <property type="entry name" value="NLPC_P60"/>
    <property type="match status" value="1"/>
</dbReference>
<protein>
    <submittedName>
        <fullName evidence="6">NlpC/P60 family protein</fullName>
    </submittedName>
</protein>
<dbReference type="InterPro" id="IPR000064">
    <property type="entry name" value="NLP_P60_dom"/>
</dbReference>
<evidence type="ECO:0000256" key="2">
    <source>
        <dbReference type="ARBA" id="ARBA00022670"/>
    </source>
</evidence>
<dbReference type="SUPFAM" id="SSF54001">
    <property type="entry name" value="Cysteine proteinases"/>
    <property type="match status" value="1"/>
</dbReference>
<proteinExistence type="inferred from homology"/>
<accession>A0A1H5Z9X7</accession>
<dbReference type="OrthoDB" id="9813368at2"/>
<dbReference type="PANTHER" id="PTHR47053">
    <property type="entry name" value="MUREIN DD-ENDOPEPTIDASE MEPH-RELATED"/>
    <property type="match status" value="1"/>
</dbReference>
<reference evidence="7" key="1">
    <citation type="submission" date="2016-10" db="EMBL/GenBank/DDBJ databases">
        <authorList>
            <person name="Varghese N."/>
            <person name="Submissions S."/>
        </authorList>
    </citation>
    <scope>NUCLEOTIDE SEQUENCE [LARGE SCALE GENOMIC DNA]</scope>
    <source>
        <strain evidence="7">DSM 17298</strain>
    </source>
</reference>
<evidence type="ECO:0000313" key="6">
    <source>
        <dbReference type="EMBL" id="SEG32156.1"/>
    </source>
</evidence>
<organism evidence="6 7">
    <name type="scientific">Algoriphagus boritolerans DSM 17298 = JCM 18970</name>
    <dbReference type="NCBI Taxonomy" id="1120964"/>
    <lineage>
        <taxon>Bacteria</taxon>
        <taxon>Pseudomonadati</taxon>
        <taxon>Bacteroidota</taxon>
        <taxon>Cytophagia</taxon>
        <taxon>Cytophagales</taxon>
        <taxon>Cyclobacteriaceae</taxon>
        <taxon>Algoriphagus</taxon>
    </lineage>
</organism>
<keyword evidence="7" id="KW-1185">Reference proteome</keyword>
<keyword evidence="3" id="KW-0378">Hydrolase</keyword>
<evidence type="ECO:0000313" key="7">
    <source>
        <dbReference type="Proteomes" id="UP000236736"/>
    </source>
</evidence>
<evidence type="ECO:0000259" key="5">
    <source>
        <dbReference type="PROSITE" id="PS51935"/>
    </source>
</evidence>
<dbReference type="Pfam" id="PF00877">
    <property type="entry name" value="NLPC_P60"/>
    <property type="match status" value="1"/>
</dbReference>
<keyword evidence="4" id="KW-0788">Thiol protease</keyword>
<dbReference type="RefSeq" id="WP_103925974.1">
    <property type="nucleotide sequence ID" value="NZ_FNVR01000025.1"/>
</dbReference>
<evidence type="ECO:0000256" key="1">
    <source>
        <dbReference type="ARBA" id="ARBA00007074"/>
    </source>
</evidence>